<dbReference type="SMART" id="SM00268">
    <property type="entry name" value="ACTIN"/>
    <property type="match status" value="1"/>
</dbReference>
<proteinExistence type="inferred from homology"/>
<dbReference type="EMBL" id="JANBQB010000533">
    <property type="protein sequence ID" value="KAJ1975388.1"/>
    <property type="molecule type" value="Genomic_DNA"/>
</dbReference>
<dbReference type="PANTHER" id="PTHR11937">
    <property type="entry name" value="ACTIN"/>
    <property type="match status" value="1"/>
</dbReference>
<dbReference type="InterPro" id="IPR004000">
    <property type="entry name" value="Actin"/>
</dbReference>
<gene>
    <name evidence="2" type="ORF">H4R34_004354</name>
</gene>
<sequence length="378" mass="41719">VIPTLVAAKTDVSSPTTNNGTNGTATASPKYVCGAAARRRQDQADVGPAYCPLPEGFVANWDDMLAFWGYLLTKGLKLSLEAMDCPVLLTTPCQWSRDELERTTQLFFERFNVPGLYIVEQPLLALYGCGMLTGLVIDIGHNFTDIVPVIDSAIQHHALHRLPIGGADIETRLLHLLRQDTELVAQLGESLDEVFSRYVKEHHLKISLPGLHSTNEQTQPSTEPLSFEYNGQKVTIRASLSSCVQVLFEPSLVDKVCLDLASAVEKSILACDSDKRTALWDGLVLTGGIARIQGLQSELDRHLARVLTCSENFSETQVREAKFHKIPEYFTGYKDRPDLMTFLGGTIMAKLVFADPKNYVNKVDYNEMGPVAVTTKSC</sequence>
<dbReference type="OrthoDB" id="74201at2759"/>
<dbReference type="SUPFAM" id="SSF53067">
    <property type="entry name" value="Actin-like ATPase domain"/>
    <property type="match status" value="2"/>
</dbReference>
<dbReference type="AlphaFoldDB" id="A0A9W8B5R5"/>
<dbReference type="Pfam" id="PF00022">
    <property type="entry name" value="Actin"/>
    <property type="match status" value="1"/>
</dbReference>
<evidence type="ECO:0008006" key="4">
    <source>
        <dbReference type="Google" id="ProtNLM"/>
    </source>
</evidence>
<comment type="caution">
    <text evidence="2">The sequence shown here is derived from an EMBL/GenBank/DDBJ whole genome shotgun (WGS) entry which is preliminary data.</text>
</comment>
<evidence type="ECO:0000313" key="3">
    <source>
        <dbReference type="Proteomes" id="UP001151582"/>
    </source>
</evidence>
<comment type="similarity">
    <text evidence="1">Belongs to the actin family.</text>
</comment>
<feature type="non-terminal residue" evidence="2">
    <location>
        <position position="378"/>
    </location>
</feature>
<dbReference type="Proteomes" id="UP001151582">
    <property type="component" value="Unassembled WGS sequence"/>
</dbReference>
<reference evidence="2" key="1">
    <citation type="submission" date="2022-07" db="EMBL/GenBank/DDBJ databases">
        <title>Phylogenomic reconstructions and comparative analyses of Kickxellomycotina fungi.</title>
        <authorList>
            <person name="Reynolds N.K."/>
            <person name="Stajich J.E."/>
            <person name="Barry K."/>
            <person name="Grigoriev I.V."/>
            <person name="Crous P."/>
            <person name="Smith M.E."/>
        </authorList>
    </citation>
    <scope>NUCLEOTIDE SEQUENCE</scope>
    <source>
        <strain evidence="2">RSA 567</strain>
    </source>
</reference>
<evidence type="ECO:0000313" key="2">
    <source>
        <dbReference type="EMBL" id="KAJ1975388.1"/>
    </source>
</evidence>
<keyword evidence="3" id="KW-1185">Reference proteome</keyword>
<name>A0A9W8B5R5_9FUNG</name>
<dbReference type="Gene3D" id="3.90.640.10">
    <property type="entry name" value="Actin, Chain A, domain 4"/>
    <property type="match status" value="1"/>
</dbReference>
<protein>
    <recommendedName>
        <fullName evidence="4">Actin</fullName>
    </recommendedName>
</protein>
<dbReference type="PRINTS" id="PR00190">
    <property type="entry name" value="ACTIN"/>
</dbReference>
<dbReference type="CDD" id="cd10208">
    <property type="entry name" value="ASKHA_NBD_ScArp9-like"/>
    <property type="match status" value="1"/>
</dbReference>
<accession>A0A9W8B5R5</accession>
<dbReference type="Gene3D" id="3.30.420.40">
    <property type="match status" value="3"/>
</dbReference>
<evidence type="ECO:0000256" key="1">
    <source>
        <dbReference type="RuleBase" id="RU000487"/>
    </source>
</evidence>
<organism evidence="2 3">
    <name type="scientific">Dimargaris verticillata</name>
    <dbReference type="NCBI Taxonomy" id="2761393"/>
    <lineage>
        <taxon>Eukaryota</taxon>
        <taxon>Fungi</taxon>
        <taxon>Fungi incertae sedis</taxon>
        <taxon>Zoopagomycota</taxon>
        <taxon>Kickxellomycotina</taxon>
        <taxon>Dimargaritomycetes</taxon>
        <taxon>Dimargaritales</taxon>
        <taxon>Dimargaritaceae</taxon>
        <taxon>Dimargaris</taxon>
    </lineage>
</organism>
<dbReference type="InterPro" id="IPR043129">
    <property type="entry name" value="ATPase_NBD"/>
</dbReference>